<gene>
    <name evidence="2" type="ORF">CCAM_LOCUS10812</name>
</gene>
<dbReference type="GO" id="GO:0005829">
    <property type="term" value="C:cytosol"/>
    <property type="evidence" value="ECO:0007669"/>
    <property type="project" value="TreeGrafter"/>
</dbReference>
<dbReference type="OrthoDB" id="248387at2759"/>
<dbReference type="InterPro" id="IPR023302">
    <property type="entry name" value="Pept_S9A_N"/>
</dbReference>
<feature type="domain" description="Peptidase S9A N-terminal" evidence="1">
    <location>
        <begin position="15"/>
        <end position="201"/>
    </location>
</feature>
<evidence type="ECO:0000313" key="3">
    <source>
        <dbReference type="Proteomes" id="UP000595140"/>
    </source>
</evidence>
<dbReference type="Pfam" id="PF02897">
    <property type="entry name" value="Peptidase_S9_N"/>
    <property type="match status" value="1"/>
</dbReference>
<dbReference type="GO" id="GO:0004252">
    <property type="term" value="F:serine-type endopeptidase activity"/>
    <property type="evidence" value="ECO:0007669"/>
    <property type="project" value="InterPro"/>
</dbReference>
<sequence length="262" mass="29928">MGSLTQAFVDDLTYPIARRDNSVADNYHGVLVPDPYRWLEDPDSDETKEFVEKQVELTDSMLKKCDVREKLGDKLTKLYDFPKYEVPFIAGDKYFYFYNSGLQPQKVLFVQDTPDGKAEILLDPNTFSDDGTVALSVCTISEDAKYLAYGISSSGSDWVTIKVMRIEDKDALPDTVSWVKFSDVSWTLDSKGFFYSRYPAPIPFLMSPISIQLSQPINPTPLAEWMSIIWMREQRQMPIYTMNCIIISWVQINVKISCAGKI</sequence>
<evidence type="ECO:0000259" key="1">
    <source>
        <dbReference type="Pfam" id="PF02897"/>
    </source>
</evidence>
<dbReference type="FunFam" id="3.40.50.1820:FF:000275">
    <property type="entry name" value="Prolyl endopeptidase"/>
    <property type="match status" value="1"/>
</dbReference>
<reference evidence="2 3" key="1">
    <citation type="submission" date="2018-04" db="EMBL/GenBank/DDBJ databases">
        <authorList>
            <person name="Vogel A."/>
        </authorList>
    </citation>
    <scope>NUCLEOTIDE SEQUENCE [LARGE SCALE GENOMIC DNA]</scope>
</reference>
<dbReference type="AlphaFoldDB" id="A0A484L0B2"/>
<protein>
    <recommendedName>
        <fullName evidence="1">Peptidase S9A N-terminal domain-containing protein</fullName>
    </recommendedName>
</protein>
<dbReference type="EMBL" id="OOIL02000758">
    <property type="protein sequence ID" value="VFQ69036.1"/>
    <property type="molecule type" value="Genomic_DNA"/>
</dbReference>
<dbReference type="GO" id="GO:0070012">
    <property type="term" value="F:oligopeptidase activity"/>
    <property type="evidence" value="ECO:0007669"/>
    <property type="project" value="TreeGrafter"/>
</dbReference>
<accession>A0A484L0B2</accession>
<proteinExistence type="predicted"/>
<dbReference type="InterPro" id="IPR051167">
    <property type="entry name" value="Prolyl_oligopep/macrocyclase"/>
</dbReference>
<evidence type="ECO:0000313" key="2">
    <source>
        <dbReference type="EMBL" id="VFQ69036.1"/>
    </source>
</evidence>
<dbReference type="Proteomes" id="UP000595140">
    <property type="component" value="Unassembled WGS sequence"/>
</dbReference>
<organism evidence="2 3">
    <name type="scientific">Cuscuta campestris</name>
    <dbReference type="NCBI Taxonomy" id="132261"/>
    <lineage>
        <taxon>Eukaryota</taxon>
        <taxon>Viridiplantae</taxon>
        <taxon>Streptophyta</taxon>
        <taxon>Embryophyta</taxon>
        <taxon>Tracheophyta</taxon>
        <taxon>Spermatophyta</taxon>
        <taxon>Magnoliopsida</taxon>
        <taxon>eudicotyledons</taxon>
        <taxon>Gunneridae</taxon>
        <taxon>Pentapetalae</taxon>
        <taxon>asterids</taxon>
        <taxon>lamiids</taxon>
        <taxon>Solanales</taxon>
        <taxon>Convolvulaceae</taxon>
        <taxon>Cuscuteae</taxon>
        <taxon>Cuscuta</taxon>
        <taxon>Cuscuta subgen. Grammica</taxon>
        <taxon>Cuscuta sect. Cleistogrammica</taxon>
    </lineage>
</organism>
<dbReference type="Gene3D" id="2.130.10.120">
    <property type="entry name" value="Prolyl oligopeptidase, N-terminal domain"/>
    <property type="match status" value="1"/>
</dbReference>
<dbReference type="SUPFAM" id="SSF50993">
    <property type="entry name" value="Peptidase/esterase 'gauge' domain"/>
    <property type="match status" value="1"/>
</dbReference>
<name>A0A484L0B2_9ASTE</name>
<keyword evidence="3" id="KW-1185">Reference proteome</keyword>
<dbReference type="PANTHER" id="PTHR42881">
    <property type="entry name" value="PROLYL ENDOPEPTIDASE"/>
    <property type="match status" value="1"/>
</dbReference>
<dbReference type="PANTHER" id="PTHR42881:SF2">
    <property type="entry name" value="PROLYL ENDOPEPTIDASE"/>
    <property type="match status" value="1"/>
</dbReference>